<dbReference type="InterPro" id="IPR011284">
    <property type="entry name" value="3oxo_ACP_reduc"/>
</dbReference>
<dbReference type="GO" id="GO:0004316">
    <property type="term" value="F:3-oxoacyl-[acyl-carrier-protein] reductase (NADPH) activity"/>
    <property type="evidence" value="ECO:0007669"/>
    <property type="project" value="UniProtKB-UniRule"/>
</dbReference>
<dbReference type="PRINTS" id="PR00080">
    <property type="entry name" value="SDRFAMILY"/>
</dbReference>
<name>A0A194AGI9_9BACT</name>
<comment type="pathway">
    <text evidence="8">Lipid metabolism; fatty acid biosynthesis.</text>
</comment>
<dbReference type="PRINTS" id="PR00081">
    <property type="entry name" value="GDHRDH"/>
</dbReference>
<feature type="binding site" evidence="7">
    <location>
        <begin position="156"/>
        <end position="160"/>
    </location>
    <ligand>
        <name>NADP(+)</name>
        <dbReference type="ChEBI" id="CHEBI:58349"/>
    </ligand>
</feature>
<protein>
    <recommendedName>
        <fullName evidence="8">3-oxoacyl-[acyl-carrier-protein] reductase</fullName>
        <ecNumber evidence="8">1.1.1.100</ecNumber>
    </recommendedName>
</protein>
<dbReference type="OrthoDB" id="9804774at2"/>
<comment type="caution">
    <text evidence="10">The sequence shown here is derived from an EMBL/GenBank/DDBJ whole genome shotgun (WGS) entry which is preliminary data.</text>
</comment>
<dbReference type="NCBIfam" id="NF005559">
    <property type="entry name" value="PRK07231.1"/>
    <property type="match status" value="1"/>
</dbReference>
<keyword evidence="8" id="KW-0443">Lipid metabolism</keyword>
<dbReference type="NCBIfam" id="NF004200">
    <property type="entry name" value="PRK05653.1-5"/>
    <property type="match status" value="1"/>
</dbReference>
<dbReference type="InterPro" id="IPR057326">
    <property type="entry name" value="KR_dom"/>
</dbReference>
<organism evidence="10 11">
    <name type="scientific">Desulfoplanes formicivorans</name>
    <dbReference type="NCBI Taxonomy" id="1592317"/>
    <lineage>
        <taxon>Bacteria</taxon>
        <taxon>Pseudomonadati</taxon>
        <taxon>Thermodesulfobacteriota</taxon>
        <taxon>Desulfovibrionia</taxon>
        <taxon>Desulfovibrionales</taxon>
        <taxon>Desulfoplanaceae</taxon>
        <taxon>Desulfoplanes</taxon>
    </lineage>
</organism>
<dbReference type="PROSITE" id="PS00061">
    <property type="entry name" value="ADH_SHORT"/>
    <property type="match status" value="1"/>
</dbReference>
<dbReference type="NCBIfam" id="NF009466">
    <property type="entry name" value="PRK12826.1-2"/>
    <property type="match status" value="1"/>
</dbReference>
<feature type="binding site" evidence="7">
    <location>
        <begin position="13"/>
        <end position="16"/>
    </location>
    <ligand>
        <name>NADP(+)</name>
        <dbReference type="ChEBI" id="CHEBI:58349"/>
    </ligand>
</feature>
<dbReference type="CDD" id="cd05333">
    <property type="entry name" value="BKR_SDR_c"/>
    <property type="match status" value="1"/>
</dbReference>
<dbReference type="NCBIfam" id="TIGR01830">
    <property type="entry name" value="3oxo_ACP_reduc"/>
    <property type="match status" value="1"/>
</dbReference>
<dbReference type="InterPro" id="IPR020904">
    <property type="entry name" value="Sc_DH/Rdtase_CS"/>
</dbReference>
<evidence type="ECO:0000256" key="6">
    <source>
        <dbReference type="PIRSR" id="PIRSR611284-1"/>
    </source>
</evidence>
<dbReference type="Gene3D" id="3.40.50.720">
    <property type="entry name" value="NAD(P)-binding Rossmann-like Domain"/>
    <property type="match status" value="1"/>
</dbReference>
<evidence type="ECO:0000256" key="8">
    <source>
        <dbReference type="RuleBase" id="RU366074"/>
    </source>
</evidence>
<dbReference type="STRING" id="1592317.DPF_0593"/>
<feature type="domain" description="Ketoreductase" evidence="9">
    <location>
        <begin position="7"/>
        <end position="187"/>
    </location>
</feature>
<dbReference type="EC" id="1.1.1.100" evidence="8"/>
<evidence type="ECO:0000259" key="9">
    <source>
        <dbReference type="SMART" id="SM00822"/>
    </source>
</evidence>
<dbReference type="FunFam" id="3.40.50.720:FF:000115">
    <property type="entry name" value="3-oxoacyl-[acyl-carrier-protein] reductase FabG"/>
    <property type="match status" value="1"/>
</dbReference>
<dbReference type="PANTHER" id="PTHR42879">
    <property type="entry name" value="3-OXOACYL-(ACYL-CARRIER-PROTEIN) REDUCTASE"/>
    <property type="match status" value="1"/>
</dbReference>
<keyword evidence="8" id="KW-0276">Fatty acid metabolism</keyword>
<dbReference type="InterPro" id="IPR002347">
    <property type="entry name" value="SDR_fam"/>
</dbReference>
<sequence length="247" mass="26572">MTEKLTSTALVTGGSRGIGKAIALRLARDGYQVYLTYVSKPEQAQAVCETIRENGGTARCFRIDVSDWSRVKEFFKSEIKNKVRLDVLVNNAGITKDGLIMRMKPDQWQQVLDVNLGGCFVCLQQAALIMMKQRYGRIINITSVVGQRGNAGQANYAASKAGIIGLTKTAAQELAGRSITVNGVAPGFIQTDMTSVLSEDIQQKFLSNIPTGTLGTPEDIAEAVAFLASPRAGYITGQILGVNGGMY</sequence>
<evidence type="ECO:0000256" key="5">
    <source>
        <dbReference type="ARBA" id="ARBA00048508"/>
    </source>
</evidence>
<comment type="catalytic activity">
    <reaction evidence="5 8">
        <text>a (3R)-hydroxyacyl-[ACP] + NADP(+) = a 3-oxoacyl-[ACP] + NADPH + H(+)</text>
        <dbReference type="Rhea" id="RHEA:17397"/>
        <dbReference type="Rhea" id="RHEA-COMP:9916"/>
        <dbReference type="Rhea" id="RHEA-COMP:9945"/>
        <dbReference type="ChEBI" id="CHEBI:15378"/>
        <dbReference type="ChEBI" id="CHEBI:57783"/>
        <dbReference type="ChEBI" id="CHEBI:58349"/>
        <dbReference type="ChEBI" id="CHEBI:78776"/>
        <dbReference type="ChEBI" id="CHEBI:78827"/>
        <dbReference type="EC" id="1.1.1.100"/>
    </reaction>
</comment>
<reference evidence="11" key="1">
    <citation type="submission" date="2016-06" db="EMBL/GenBank/DDBJ databases">
        <title>Draft genome sequence of Desulfoplanes formicivorans strain Pf12B.</title>
        <authorList>
            <person name="Watanabe M."/>
            <person name="Kojima H."/>
            <person name="Fukui M."/>
        </authorList>
    </citation>
    <scope>NUCLEOTIDE SEQUENCE [LARGE SCALE GENOMIC DNA]</scope>
    <source>
        <strain evidence="11">Pf12B</strain>
    </source>
</reference>
<feature type="active site" description="Proton acceptor" evidence="6">
    <location>
        <position position="156"/>
    </location>
</feature>
<dbReference type="GO" id="GO:0006633">
    <property type="term" value="P:fatty acid biosynthetic process"/>
    <property type="evidence" value="ECO:0007669"/>
    <property type="project" value="UniProtKB-UniPathway"/>
</dbReference>
<dbReference type="AlphaFoldDB" id="A0A194AGI9"/>
<evidence type="ECO:0000256" key="2">
    <source>
        <dbReference type="ARBA" id="ARBA00006484"/>
    </source>
</evidence>
<dbReference type="SMART" id="SM00822">
    <property type="entry name" value="PKS_KR"/>
    <property type="match status" value="1"/>
</dbReference>
<accession>A0A194AGI9</accession>
<gene>
    <name evidence="10" type="ORF">DPF_0593</name>
</gene>
<keyword evidence="11" id="KW-1185">Reference proteome</keyword>
<dbReference type="Proteomes" id="UP000095200">
    <property type="component" value="Unassembled WGS sequence"/>
</dbReference>
<keyword evidence="8" id="KW-0275">Fatty acid biosynthesis</keyword>
<evidence type="ECO:0000313" key="11">
    <source>
        <dbReference type="Proteomes" id="UP000095200"/>
    </source>
</evidence>
<dbReference type="InterPro" id="IPR050259">
    <property type="entry name" value="SDR"/>
</dbReference>
<evidence type="ECO:0000256" key="3">
    <source>
        <dbReference type="ARBA" id="ARBA00022857"/>
    </source>
</evidence>
<comment type="subunit">
    <text evidence="8">Homotetramer.</text>
</comment>
<comment type="similarity">
    <text evidence="2 8">Belongs to the short-chain dehydrogenases/reductases (SDR) family.</text>
</comment>
<dbReference type="EMBL" id="BDFE01000008">
    <property type="protein sequence ID" value="GAU07894.1"/>
    <property type="molecule type" value="Genomic_DNA"/>
</dbReference>
<keyword evidence="8" id="KW-0444">Lipid biosynthesis</keyword>
<evidence type="ECO:0000313" key="10">
    <source>
        <dbReference type="EMBL" id="GAU07894.1"/>
    </source>
</evidence>
<feature type="binding site" evidence="7">
    <location>
        <position position="91"/>
    </location>
    <ligand>
        <name>NADP(+)</name>
        <dbReference type="ChEBI" id="CHEBI:58349"/>
    </ligand>
</feature>
<dbReference type="RefSeq" id="WP_069857394.1">
    <property type="nucleotide sequence ID" value="NZ_BDFE01000008.1"/>
</dbReference>
<evidence type="ECO:0000256" key="7">
    <source>
        <dbReference type="PIRSR" id="PIRSR611284-2"/>
    </source>
</evidence>
<dbReference type="InterPro" id="IPR036291">
    <property type="entry name" value="NAD(P)-bd_dom_sf"/>
</dbReference>
<dbReference type="PANTHER" id="PTHR42879:SF2">
    <property type="entry name" value="3-OXOACYL-[ACYL-CARRIER-PROTEIN] REDUCTASE FABG"/>
    <property type="match status" value="1"/>
</dbReference>
<evidence type="ECO:0000256" key="4">
    <source>
        <dbReference type="ARBA" id="ARBA00023002"/>
    </source>
</evidence>
<dbReference type="SUPFAM" id="SSF51735">
    <property type="entry name" value="NAD(P)-binding Rossmann-fold domains"/>
    <property type="match status" value="1"/>
</dbReference>
<evidence type="ECO:0000256" key="1">
    <source>
        <dbReference type="ARBA" id="ARBA00002607"/>
    </source>
</evidence>
<feature type="binding site" evidence="7">
    <location>
        <position position="189"/>
    </location>
    <ligand>
        <name>NADP(+)</name>
        <dbReference type="ChEBI" id="CHEBI:58349"/>
    </ligand>
</feature>
<proteinExistence type="inferred from homology"/>
<dbReference type="UniPathway" id="UPA00094"/>
<dbReference type="Pfam" id="PF13561">
    <property type="entry name" value="adh_short_C2"/>
    <property type="match status" value="1"/>
</dbReference>
<dbReference type="GO" id="GO:0051287">
    <property type="term" value="F:NAD binding"/>
    <property type="evidence" value="ECO:0007669"/>
    <property type="project" value="UniProtKB-UniRule"/>
</dbReference>
<comment type="function">
    <text evidence="1 8">Catalyzes the NADPH-dependent reduction of beta-ketoacyl-ACP substrates to beta-hydroxyacyl-ACP products, the first reductive step in the elongation cycle of fatty acid biosynthesis.</text>
</comment>
<keyword evidence="4 8" id="KW-0560">Oxidoreductase</keyword>
<keyword evidence="3 7" id="KW-0521">NADP</keyword>